<organism evidence="5 6">
    <name type="scientific">Schizopora paradoxa</name>
    <dbReference type="NCBI Taxonomy" id="27342"/>
    <lineage>
        <taxon>Eukaryota</taxon>
        <taxon>Fungi</taxon>
        <taxon>Dikarya</taxon>
        <taxon>Basidiomycota</taxon>
        <taxon>Agaricomycotina</taxon>
        <taxon>Agaricomycetes</taxon>
        <taxon>Hymenochaetales</taxon>
        <taxon>Schizoporaceae</taxon>
        <taxon>Schizopora</taxon>
    </lineage>
</organism>
<evidence type="ECO:0000256" key="3">
    <source>
        <dbReference type="ARBA" id="ARBA00023033"/>
    </source>
</evidence>
<dbReference type="Proteomes" id="UP000053477">
    <property type="component" value="Unassembled WGS sequence"/>
</dbReference>
<dbReference type="AlphaFoldDB" id="A0A0H2S825"/>
<accession>A0A0H2S825</accession>
<comment type="catalytic activity">
    <reaction evidence="4">
        <text>melleolide F + FADH2 + chloride + O2 = 6'-chloromelleolide F + FAD + 2 H2O + H(+)</text>
        <dbReference type="Rhea" id="RHEA:67160"/>
        <dbReference type="ChEBI" id="CHEBI:15377"/>
        <dbReference type="ChEBI" id="CHEBI:15378"/>
        <dbReference type="ChEBI" id="CHEBI:15379"/>
        <dbReference type="ChEBI" id="CHEBI:17996"/>
        <dbReference type="ChEBI" id="CHEBI:57692"/>
        <dbReference type="ChEBI" id="CHEBI:58307"/>
        <dbReference type="ChEBI" id="CHEBI:167712"/>
        <dbReference type="ChEBI" id="CHEBI:167713"/>
    </reaction>
    <physiologicalReaction direction="left-to-right" evidence="4">
        <dbReference type="Rhea" id="RHEA:67161"/>
    </physiologicalReaction>
</comment>
<dbReference type="PANTHER" id="PTHR43747">
    <property type="entry name" value="FAD-BINDING PROTEIN"/>
    <property type="match status" value="1"/>
</dbReference>
<dbReference type="PANTHER" id="PTHR43747:SF5">
    <property type="entry name" value="FAD-BINDING DOMAIN-CONTAINING PROTEIN"/>
    <property type="match status" value="1"/>
</dbReference>
<dbReference type="InterPro" id="IPR006905">
    <property type="entry name" value="Flavin_halogenase"/>
</dbReference>
<comment type="similarity">
    <text evidence="1">Belongs to the flavin-dependent halogenase family.</text>
</comment>
<dbReference type="GO" id="GO:0044550">
    <property type="term" value="P:secondary metabolite biosynthetic process"/>
    <property type="evidence" value="ECO:0007669"/>
    <property type="project" value="UniProtKB-ARBA"/>
</dbReference>
<evidence type="ECO:0000313" key="5">
    <source>
        <dbReference type="EMBL" id="KLO13011.1"/>
    </source>
</evidence>
<dbReference type="GO" id="GO:0140907">
    <property type="term" value="F:flavin-dependent halogenase activity"/>
    <property type="evidence" value="ECO:0007669"/>
    <property type="project" value="UniProtKB-ARBA"/>
</dbReference>
<proteinExistence type="inferred from homology"/>
<dbReference type="EMBL" id="KQ085967">
    <property type="protein sequence ID" value="KLO13011.1"/>
    <property type="molecule type" value="Genomic_DNA"/>
</dbReference>
<dbReference type="STRING" id="27342.A0A0H2S825"/>
<dbReference type="SMR" id="A0A0H2S825"/>
<dbReference type="InterPro" id="IPR036188">
    <property type="entry name" value="FAD/NAD-bd_sf"/>
</dbReference>
<evidence type="ECO:0000256" key="4">
    <source>
        <dbReference type="ARBA" id="ARBA00049364"/>
    </source>
</evidence>
<dbReference type="GO" id="GO:0004497">
    <property type="term" value="F:monooxygenase activity"/>
    <property type="evidence" value="ECO:0007669"/>
    <property type="project" value="UniProtKB-KW"/>
</dbReference>
<dbReference type="OrthoDB" id="3340390at2759"/>
<evidence type="ECO:0000256" key="2">
    <source>
        <dbReference type="ARBA" id="ARBA00023002"/>
    </source>
</evidence>
<dbReference type="Pfam" id="PF04820">
    <property type="entry name" value="Trp_halogenase"/>
    <property type="match status" value="2"/>
</dbReference>
<sequence>MANQVPSTTRVLVIGGGPAGSYAACCLAREGVDVVVLEADKFPRYHIGESLLASMRPLLNFVDLYDKFNAHGFIKKVGAAFKLSEKRDAYTDFVAYGGPDNYSWNVVRAESDDLIFKHASVCGAKTFDEHKVTAIQFDESSRPISASWVNKEGTTGSIGFTFVVDASGRKGILSTKYLKNRTFNQGLKNVASWGYWSDVHSQYGKGTPREYSPYLESLTDESGWAWYIPQHNGLHSVGIVQNQEVVNQKKRERVASGNQNASNAKEFYLEELKLAPGICALIGESGNLVPYAPGEAKEGAIQIKSASDYSYQATSYGGPGFRIVGDAGAFIDPYFSSGVHLAMTGALSAAASICASIKGDCSEEKAAKFHSDRIGIAYIRFLVVVLSAYKQIRNQTEPVLSDFDEDNFDRAFSVFRPVIQGTADVTAKPNREELHKTFDFCAHAFDATTSEDRTAVLAKIAPAEGGIKSNEVVKAIAARDENLSNEEQRVLKNIGASFILKETVGIPEFASDVIDGMRMRFISGSLGLEMVEGA</sequence>
<evidence type="ECO:0000256" key="1">
    <source>
        <dbReference type="ARBA" id="ARBA00005706"/>
    </source>
</evidence>
<keyword evidence="3" id="KW-0503">Monooxygenase</keyword>
<gene>
    <name evidence="5" type="ORF">SCHPADRAFT_904642</name>
</gene>
<name>A0A0H2S825_9AGAM</name>
<keyword evidence="2" id="KW-0560">Oxidoreductase</keyword>
<evidence type="ECO:0000313" key="6">
    <source>
        <dbReference type="Proteomes" id="UP000053477"/>
    </source>
</evidence>
<dbReference type="InParanoid" id="A0A0H2S825"/>
<dbReference type="SUPFAM" id="SSF51905">
    <property type="entry name" value="FAD/NAD(P)-binding domain"/>
    <property type="match status" value="1"/>
</dbReference>
<dbReference type="Gene3D" id="3.50.50.60">
    <property type="entry name" value="FAD/NAD(P)-binding domain"/>
    <property type="match status" value="1"/>
</dbReference>
<keyword evidence="6" id="KW-1185">Reference proteome</keyword>
<protein>
    <submittedName>
        <fullName evidence="5">FAD/NAD-binding domain-containing protein</fullName>
    </submittedName>
</protein>
<dbReference type="InterPro" id="IPR050816">
    <property type="entry name" value="Flavin-dep_Halogenase_NPB"/>
</dbReference>
<reference evidence="5 6" key="1">
    <citation type="submission" date="2015-04" db="EMBL/GenBank/DDBJ databases">
        <title>Complete genome sequence of Schizopora paradoxa KUC8140, a cosmopolitan wood degrader in East Asia.</title>
        <authorList>
            <consortium name="DOE Joint Genome Institute"/>
            <person name="Min B."/>
            <person name="Park H."/>
            <person name="Jang Y."/>
            <person name="Kim J.-J."/>
            <person name="Kim K.H."/>
            <person name="Pangilinan J."/>
            <person name="Lipzen A."/>
            <person name="Riley R."/>
            <person name="Grigoriev I.V."/>
            <person name="Spatafora J.W."/>
            <person name="Choi I.-G."/>
        </authorList>
    </citation>
    <scope>NUCLEOTIDE SEQUENCE [LARGE SCALE GENOMIC DNA]</scope>
    <source>
        <strain evidence="5 6">KUC8140</strain>
    </source>
</reference>